<gene>
    <name evidence="4" type="ORF">HMPREF9336_02352</name>
</gene>
<feature type="signal peptide" evidence="2">
    <location>
        <begin position="1"/>
        <end position="21"/>
    </location>
</feature>
<feature type="domain" description="Excalibur calcium-binding" evidence="3">
    <location>
        <begin position="66"/>
        <end position="102"/>
    </location>
</feature>
<dbReference type="HOGENOM" id="CLU_2275503_0_0_11"/>
<comment type="caution">
    <text evidence="4">The sequence shown here is derived from an EMBL/GenBank/DDBJ whole genome shotgun (WGS) entry which is preliminary data.</text>
</comment>
<name>E5XS80_SEGRC</name>
<sequence length="102" mass="10434">MRRPARGVCLLGFVGALFAPAAPLAAADDSQPSPDPSAAAGHAQNAAPPGPLWVKGPYGKLFPVGGWKNCAEARARGEIPIKRGDLGYNPALDPTNSGIECT</sequence>
<dbReference type="SMART" id="SM00894">
    <property type="entry name" value="Excalibur"/>
    <property type="match status" value="1"/>
</dbReference>
<dbReference type="InterPro" id="IPR008613">
    <property type="entry name" value="Excalibur_Ca-bd_domain"/>
</dbReference>
<keyword evidence="5" id="KW-1185">Reference proteome</keyword>
<feature type="region of interest" description="Disordered" evidence="1">
    <location>
        <begin position="83"/>
        <end position="102"/>
    </location>
</feature>
<dbReference type="STRING" id="679197.HMPREF9336_02352"/>
<dbReference type="EMBL" id="ACZI02000002">
    <property type="protein sequence ID" value="EFV12865.2"/>
    <property type="molecule type" value="Genomic_DNA"/>
</dbReference>
<dbReference type="OrthoDB" id="4337778at2"/>
<feature type="compositionally biased region" description="Low complexity" evidence="1">
    <location>
        <begin position="25"/>
        <end position="47"/>
    </location>
</feature>
<feature type="region of interest" description="Disordered" evidence="1">
    <location>
        <begin position="25"/>
        <end position="49"/>
    </location>
</feature>
<organism evidence="4 5">
    <name type="scientific">Segniliparus rugosus (strain ATCC BAA-974 / DSM 45345 / CCUG 50838 / CIP 108380 / JCM 13579 / CDC 945)</name>
    <dbReference type="NCBI Taxonomy" id="679197"/>
    <lineage>
        <taxon>Bacteria</taxon>
        <taxon>Bacillati</taxon>
        <taxon>Actinomycetota</taxon>
        <taxon>Actinomycetes</taxon>
        <taxon>Mycobacteriales</taxon>
        <taxon>Segniliparaceae</taxon>
        <taxon>Segniliparus</taxon>
    </lineage>
</organism>
<dbReference type="Pfam" id="PF05901">
    <property type="entry name" value="Excalibur"/>
    <property type="match status" value="1"/>
</dbReference>
<keyword evidence="2" id="KW-0732">Signal</keyword>
<reference evidence="4 5" key="1">
    <citation type="journal article" date="2011" name="Stand. Genomic Sci.">
        <title>High quality draft genome sequence of Segniliparus rugosus CDC 945(T)= (ATCC BAA-974(T)).</title>
        <authorList>
            <person name="Earl A.M."/>
            <person name="Desjardins C.A."/>
            <person name="Fitzgerald M.G."/>
            <person name="Arachchi H.M."/>
            <person name="Zeng Q."/>
            <person name="Mehta T."/>
            <person name="Griggs A."/>
            <person name="Birren B.W."/>
            <person name="Toney N.C."/>
            <person name="Carr J."/>
            <person name="Posey J."/>
            <person name="Butler W.R."/>
        </authorList>
    </citation>
    <scope>NUCLEOTIDE SEQUENCE [LARGE SCALE GENOMIC DNA]</scope>
    <source>
        <strain evidence="5">ATCC BAA-974 / DSM 45345 / CCUG 50838 / CIP 108380 / JCM 13579 / CDC 945</strain>
    </source>
</reference>
<evidence type="ECO:0000313" key="5">
    <source>
        <dbReference type="Proteomes" id="UP000004816"/>
    </source>
</evidence>
<accession>E5XS80</accession>
<dbReference type="AlphaFoldDB" id="E5XS80"/>
<evidence type="ECO:0000259" key="3">
    <source>
        <dbReference type="SMART" id="SM00894"/>
    </source>
</evidence>
<protein>
    <recommendedName>
        <fullName evidence="3">Excalibur calcium-binding domain-containing protein</fullName>
    </recommendedName>
</protein>
<evidence type="ECO:0000256" key="1">
    <source>
        <dbReference type="SAM" id="MobiDB-lite"/>
    </source>
</evidence>
<evidence type="ECO:0000256" key="2">
    <source>
        <dbReference type="SAM" id="SignalP"/>
    </source>
</evidence>
<evidence type="ECO:0000313" key="4">
    <source>
        <dbReference type="EMBL" id="EFV12865.2"/>
    </source>
</evidence>
<dbReference type="Proteomes" id="UP000004816">
    <property type="component" value="Unassembled WGS sequence"/>
</dbReference>
<proteinExistence type="predicted"/>
<feature type="chain" id="PRO_5003200301" description="Excalibur calcium-binding domain-containing protein" evidence="2">
    <location>
        <begin position="22"/>
        <end position="102"/>
    </location>
</feature>